<dbReference type="SUPFAM" id="SSF52025">
    <property type="entry name" value="PA domain"/>
    <property type="match status" value="1"/>
</dbReference>
<dbReference type="InterPro" id="IPR046450">
    <property type="entry name" value="PA_dom_sf"/>
</dbReference>
<accession>A0A1W4XBQ9</accession>
<keyword evidence="4" id="KW-1185">Reference proteome</keyword>
<feature type="domain" description="PA" evidence="3">
    <location>
        <begin position="86"/>
        <end position="171"/>
    </location>
</feature>
<evidence type="ECO:0000256" key="2">
    <source>
        <dbReference type="ARBA" id="ARBA00023180"/>
    </source>
</evidence>
<evidence type="ECO:0000259" key="3">
    <source>
        <dbReference type="Pfam" id="PF02225"/>
    </source>
</evidence>
<evidence type="ECO:0000313" key="5">
    <source>
        <dbReference type="RefSeq" id="XP_018333459.1"/>
    </source>
</evidence>
<evidence type="ECO:0000313" key="4">
    <source>
        <dbReference type="Proteomes" id="UP000192223"/>
    </source>
</evidence>
<dbReference type="RefSeq" id="XP_018333459.1">
    <property type="nucleotide sequence ID" value="XM_018477957.2"/>
</dbReference>
<dbReference type="OrthoDB" id="206201at2759"/>
<dbReference type="InterPro" id="IPR003137">
    <property type="entry name" value="PA_domain"/>
</dbReference>
<proteinExistence type="predicted"/>
<dbReference type="Gene3D" id="3.50.30.30">
    <property type="match status" value="1"/>
</dbReference>
<dbReference type="Proteomes" id="UP000192223">
    <property type="component" value="Unplaced"/>
</dbReference>
<dbReference type="GeneID" id="108742669"/>
<dbReference type="PANTHER" id="PTHR22702:SF1">
    <property type="entry name" value="PROTEASE-ASSOCIATED DOMAIN-CONTAINING PROTEIN 1"/>
    <property type="match status" value="1"/>
</dbReference>
<dbReference type="PANTHER" id="PTHR22702">
    <property type="entry name" value="PROTEASE-ASSOCIATED DOMAIN-CONTAINING PROTEIN"/>
    <property type="match status" value="1"/>
</dbReference>
<protein>
    <submittedName>
        <fullName evidence="5">PRADC1-like protein isoform X1</fullName>
    </submittedName>
</protein>
<name>A0A1W4XBQ9_AGRPL</name>
<keyword evidence="2" id="KW-0325">Glycoprotein</keyword>
<gene>
    <name evidence="5" type="primary">LOC108742669</name>
</gene>
<dbReference type="FunCoup" id="A0A1W4XBQ9">
    <property type="interactions" value="69"/>
</dbReference>
<sequence length="209" mass="23537">MYSNKDEYIERLAMNVLVFLSFIKFSSAGPNDLHLQDGATMAEIVGGDIFFEIIDPLELEYTYRLRPAKDFGPTFNESFQLKNTLLVPAKPIDACDELENIDDVERNVVLIERGSCSFKRKTIMAEKAGARAAIITDLAKGSEEYLIEMIDDETLDETHIPAGFLVGKNGLMITNTLNKLHRTYAVINLPVNLTFTPVHQLVQPPWIGW</sequence>
<keyword evidence="1" id="KW-0732">Signal</keyword>
<evidence type="ECO:0000256" key="1">
    <source>
        <dbReference type="ARBA" id="ARBA00022729"/>
    </source>
</evidence>
<dbReference type="Pfam" id="PF02225">
    <property type="entry name" value="PA"/>
    <property type="match status" value="1"/>
</dbReference>
<dbReference type="InParanoid" id="A0A1W4XBQ9"/>
<dbReference type="AlphaFoldDB" id="A0A1W4XBQ9"/>
<reference evidence="5" key="1">
    <citation type="submission" date="2025-08" db="UniProtKB">
        <authorList>
            <consortium name="RefSeq"/>
        </authorList>
    </citation>
    <scope>IDENTIFICATION</scope>
    <source>
        <tissue evidence="5">Entire body</tissue>
    </source>
</reference>
<organism evidence="4 5">
    <name type="scientific">Agrilus planipennis</name>
    <name type="common">Emerald ash borer</name>
    <name type="synonym">Agrilus marcopoli</name>
    <dbReference type="NCBI Taxonomy" id="224129"/>
    <lineage>
        <taxon>Eukaryota</taxon>
        <taxon>Metazoa</taxon>
        <taxon>Ecdysozoa</taxon>
        <taxon>Arthropoda</taxon>
        <taxon>Hexapoda</taxon>
        <taxon>Insecta</taxon>
        <taxon>Pterygota</taxon>
        <taxon>Neoptera</taxon>
        <taxon>Endopterygota</taxon>
        <taxon>Coleoptera</taxon>
        <taxon>Polyphaga</taxon>
        <taxon>Elateriformia</taxon>
        <taxon>Buprestoidea</taxon>
        <taxon>Buprestidae</taxon>
        <taxon>Agrilinae</taxon>
        <taxon>Agrilus</taxon>
    </lineage>
</organism>
<dbReference type="KEGG" id="apln:108742669"/>